<evidence type="ECO:0000256" key="1">
    <source>
        <dbReference type="ARBA" id="ARBA00001976"/>
    </source>
</evidence>
<dbReference type="GeneID" id="90995228"/>
<gene>
    <name evidence="8" type="ORF">SAMN02745784_00547</name>
</gene>
<feature type="domain" description="STAS" evidence="7">
    <location>
        <begin position="1"/>
        <end position="111"/>
    </location>
</feature>
<dbReference type="PANTHER" id="PTHR33495">
    <property type="entry name" value="ANTI-SIGMA FACTOR ANTAGONIST TM_1081-RELATED-RELATED"/>
    <property type="match status" value="1"/>
</dbReference>
<dbReference type="CDD" id="cd07043">
    <property type="entry name" value="STAS_anti-anti-sigma_factors"/>
    <property type="match status" value="1"/>
</dbReference>
<dbReference type="NCBIfam" id="TIGR00377">
    <property type="entry name" value="ant_ant_sig"/>
    <property type="match status" value="1"/>
</dbReference>
<dbReference type="AlphaFoldDB" id="A0A1M4SXJ6"/>
<dbReference type="RefSeq" id="WP_072972825.1">
    <property type="nucleotide sequence ID" value="NZ_FQTY01000001.1"/>
</dbReference>
<evidence type="ECO:0000256" key="4">
    <source>
        <dbReference type="ARBA" id="ARBA00022553"/>
    </source>
</evidence>
<dbReference type="EMBL" id="FQTY01000001">
    <property type="protein sequence ID" value="SHE36910.1"/>
    <property type="molecule type" value="Genomic_DNA"/>
</dbReference>
<dbReference type="InterPro" id="IPR002645">
    <property type="entry name" value="STAS_dom"/>
</dbReference>
<dbReference type="NCBIfam" id="TIGR02886">
    <property type="entry name" value="spore_II_AA"/>
    <property type="match status" value="1"/>
</dbReference>
<dbReference type="InterPro" id="IPR036513">
    <property type="entry name" value="STAS_dom_sf"/>
</dbReference>
<dbReference type="GO" id="GO:0043856">
    <property type="term" value="F:anti-sigma factor antagonist activity"/>
    <property type="evidence" value="ECO:0007669"/>
    <property type="project" value="InterPro"/>
</dbReference>
<proteinExistence type="inferred from homology"/>
<name>A0A1M4SXJ6_9FIRM</name>
<keyword evidence="4" id="KW-0597">Phosphoprotein</keyword>
<sequence>MYLSVEKHKNNLLVQFKGELDHHTTENVREKIDQQYFDPKLKNIILDLRGLTFMDSSGIGLIMGRYKNCIEKKGLMAIVSDNAYVDKMLRMSGLLKIINVYPTIEAANESL</sequence>
<comment type="similarity">
    <text evidence="2 6">Belongs to the anti-sigma-factor antagonist family.</text>
</comment>
<dbReference type="PANTHER" id="PTHR33495:SF2">
    <property type="entry name" value="ANTI-SIGMA FACTOR ANTAGONIST TM_1081-RELATED"/>
    <property type="match status" value="1"/>
</dbReference>
<dbReference type="GO" id="GO:0030435">
    <property type="term" value="P:sporulation resulting in formation of a cellular spore"/>
    <property type="evidence" value="ECO:0007669"/>
    <property type="project" value="UniProtKB-KW"/>
</dbReference>
<dbReference type="Proteomes" id="UP000184114">
    <property type="component" value="Unassembled WGS sequence"/>
</dbReference>
<accession>A0A1M4SXJ6</accession>
<organism evidence="8 9">
    <name type="scientific">Tissierella praeacuta DSM 18095</name>
    <dbReference type="NCBI Taxonomy" id="1123404"/>
    <lineage>
        <taxon>Bacteria</taxon>
        <taxon>Bacillati</taxon>
        <taxon>Bacillota</taxon>
        <taxon>Tissierellia</taxon>
        <taxon>Tissierellales</taxon>
        <taxon>Tissierellaceae</taxon>
        <taxon>Tissierella</taxon>
    </lineage>
</organism>
<keyword evidence="5" id="KW-0749">Sporulation</keyword>
<dbReference type="STRING" id="1123404.SAMN02745784_00547"/>
<evidence type="ECO:0000313" key="8">
    <source>
        <dbReference type="EMBL" id="SHE36910.1"/>
    </source>
</evidence>
<evidence type="ECO:0000256" key="3">
    <source>
        <dbReference type="ARBA" id="ARBA00020784"/>
    </source>
</evidence>
<dbReference type="PROSITE" id="PS50801">
    <property type="entry name" value="STAS"/>
    <property type="match status" value="1"/>
</dbReference>
<keyword evidence="9" id="KW-1185">Reference proteome</keyword>
<dbReference type="SUPFAM" id="SSF52091">
    <property type="entry name" value="SpoIIaa-like"/>
    <property type="match status" value="1"/>
</dbReference>
<dbReference type="InterPro" id="IPR003658">
    <property type="entry name" value="Anti-sigma_ant"/>
</dbReference>
<dbReference type="Pfam" id="PF01740">
    <property type="entry name" value="STAS"/>
    <property type="match status" value="1"/>
</dbReference>
<dbReference type="InterPro" id="IPR014237">
    <property type="entry name" value="Anti-sigma_F_ant"/>
</dbReference>
<evidence type="ECO:0000259" key="7">
    <source>
        <dbReference type="PROSITE" id="PS50801"/>
    </source>
</evidence>
<evidence type="ECO:0000256" key="6">
    <source>
        <dbReference type="RuleBase" id="RU003749"/>
    </source>
</evidence>
<evidence type="ECO:0000313" key="9">
    <source>
        <dbReference type="Proteomes" id="UP000184114"/>
    </source>
</evidence>
<reference evidence="9" key="1">
    <citation type="submission" date="2016-11" db="EMBL/GenBank/DDBJ databases">
        <authorList>
            <person name="Varghese N."/>
            <person name="Submissions S."/>
        </authorList>
    </citation>
    <scope>NUCLEOTIDE SEQUENCE [LARGE SCALE GENOMIC DNA]</scope>
    <source>
        <strain evidence="9">DSM 18095</strain>
    </source>
</reference>
<evidence type="ECO:0000256" key="2">
    <source>
        <dbReference type="ARBA" id="ARBA00009013"/>
    </source>
</evidence>
<dbReference type="GO" id="GO:0045152">
    <property type="term" value="F:antisigma factor binding"/>
    <property type="evidence" value="ECO:0007669"/>
    <property type="project" value="InterPro"/>
</dbReference>
<protein>
    <recommendedName>
        <fullName evidence="3 6">Anti-sigma F factor antagonist</fullName>
    </recommendedName>
    <alternativeName>
        <fullName evidence="6">Stage II sporulation protein</fullName>
    </alternativeName>
</protein>
<dbReference type="Gene3D" id="3.30.750.24">
    <property type="entry name" value="STAS domain"/>
    <property type="match status" value="1"/>
</dbReference>
<comment type="function">
    <text evidence="1">In the phosphorylated form it could act as an anti-anti-sigma factor that counteracts SpoIIAB and thus releases sigma f from inhibition.</text>
</comment>
<evidence type="ECO:0000256" key="5">
    <source>
        <dbReference type="ARBA" id="ARBA00022969"/>
    </source>
</evidence>